<evidence type="ECO:0000256" key="1">
    <source>
        <dbReference type="SAM" id="MobiDB-lite"/>
    </source>
</evidence>
<evidence type="ECO:0000313" key="3">
    <source>
        <dbReference type="Proteomes" id="UP001500307"/>
    </source>
</evidence>
<reference evidence="3" key="1">
    <citation type="journal article" date="2019" name="Int. J. Syst. Evol. Microbiol.">
        <title>The Global Catalogue of Microorganisms (GCM) 10K type strain sequencing project: providing services to taxonomists for standard genome sequencing and annotation.</title>
        <authorList>
            <consortium name="The Broad Institute Genomics Platform"/>
            <consortium name="The Broad Institute Genome Sequencing Center for Infectious Disease"/>
            <person name="Wu L."/>
            <person name="Ma J."/>
        </authorList>
    </citation>
    <scope>NUCLEOTIDE SEQUENCE [LARGE SCALE GENOMIC DNA]</scope>
    <source>
        <strain evidence="3">JCM 3175</strain>
    </source>
</reference>
<accession>A0ABP8SQQ6</accession>
<sequence length="94" mass="10119">MHVELGVAQHGERQRDAGPPVGVLARVQPLASDDSRPAVPAHVLHQMYRADPVEGGQEHPAQRPGHRGDAGPAISHSWKLVGIRWQVSYALAPS</sequence>
<evidence type="ECO:0000313" key="2">
    <source>
        <dbReference type="EMBL" id="GAA4573066.1"/>
    </source>
</evidence>
<comment type="caution">
    <text evidence="2">The sequence shown here is derived from an EMBL/GenBank/DDBJ whole genome shotgun (WGS) entry which is preliminary data.</text>
</comment>
<protein>
    <submittedName>
        <fullName evidence="2">Uncharacterized protein</fullName>
    </submittedName>
</protein>
<proteinExistence type="predicted"/>
<feature type="region of interest" description="Disordered" evidence="1">
    <location>
        <begin position="1"/>
        <end position="21"/>
    </location>
</feature>
<feature type="region of interest" description="Disordered" evidence="1">
    <location>
        <begin position="50"/>
        <end position="73"/>
    </location>
</feature>
<name>A0ABP8SQQ6_9ACTN</name>
<dbReference type="EMBL" id="BAABGU010000020">
    <property type="protein sequence ID" value="GAA4573066.1"/>
    <property type="molecule type" value="Genomic_DNA"/>
</dbReference>
<organism evidence="2 3">
    <name type="scientific">Micromonospora coerulea</name>
    <dbReference type="NCBI Taxonomy" id="47856"/>
    <lineage>
        <taxon>Bacteria</taxon>
        <taxon>Bacillati</taxon>
        <taxon>Actinomycetota</taxon>
        <taxon>Actinomycetes</taxon>
        <taxon>Micromonosporales</taxon>
        <taxon>Micromonosporaceae</taxon>
        <taxon>Micromonospora</taxon>
    </lineage>
</organism>
<feature type="compositionally biased region" description="Basic and acidic residues" evidence="1">
    <location>
        <begin position="56"/>
        <end position="69"/>
    </location>
</feature>
<gene>
    <name evidence="2" type="ORF">GCM10023176_37290</name>
</gene>
<keyword evidence="3" id="KW-1185">Reference proteome</keyword>
<dbReference type="Proteomes" id="UP001500307">
    <property type="component" value="Unassembled WGS sequence"/>
</dbReference>